<dbReference type="PROSITE" id="PS00154">
    <property type="entry name" value="ATPASE_E1_E2"/>
    <property type="match status" value="1"/>
</dbReference>
<dbReference type="PANTHER" id="PTHR43079">
    <property type="entry name" value="PROBABLE CADMIUM/ZINC-TRANSPORTING ATPASE HMA1"/>
    <property type="match status" value="1"/>
</dbReference>
<dbReference type="OrthoDB" id="9813266at2"/>
<comment type="caution">
    <text evidence="17">The sequence shown here is derived from an EMBL/GenBank/DDBJ whole genome shotgun (WGS) entry which is preliminary data.</text>
</comment>
<dbReference type="PRINTS" id="PR00120">
    <property type="entry name" value="HATPASE"/>
</dbReference>
<dbReference type="InterPro" id="IPR023299">
    <property type="entry name" value="ATPase_P-typ_cyto_dom_N"/>
</dbReference>
<dbReference type="PRINTS" id="PR00119">
    <property type="entry name" value="CATATPASE"/>
</dbReference>
<sequence>MWNDQVMKRVFQFGKHREVQLAVGCAVFLIVAVVLSSLQFAQLSVASYLIAYVFGGYFKAKEGIVETFQQRKINVELLMIIAALAAAWLGFWMEGALLLLIFAFSGALERIAEEKNQRSLTRLLKEAPSIAWKLTEAGWEDVSLRELQIGDTVRVKPGELVPVDGIVTYGASTVNEASLTGESLPVDKSSGANVYAGTMNHGGILHVETTTAPEDSLFQKMIETVREAQNEKPASQNVMERYEGLYVYGVLLLSFALAIVPPLAFGWAWEDALYKAMVLLVVASPCAVIASIMPATLSAMSASAREGVLFRGGDRLEQLSKVTSIVFDKTGTLTKGTPEVTQLWVANEERRKDILLNVATIESSANHPLADAIVDYIGETSLLHVETLETIPGRGVCAKLNGDKWWVGNEAFLEENGIEANKTLFKKWELEGRTLVYVGAQSSIQAVFALEDTLREEAASALLSLRAVGVVPVLLTGDHSRSAVAVANALGIKEVKANCLPEDKRAYIQAKQKEGETVLMVGDGINDAPALAQADIGVAMGSGTDVALEVSDLVLMKEDLERLATTIRRAKKTKRVIRQNLGFSAAVIASLIIFNLFLDLQLPLGVIGHEGSTLLVIFNGLRLLKGEVVAPRVWTKREECQGCPIRTLVAEG</sequence>
<keyword evidence="9" id="KW-0460">Magnesium</keyword>
<protein>
    <submittedName>
        <fullName evidence="17">Cd2+/Zn2+-exporting ATPase</fullName>
    </submittedName>
</protein>
<keyword evidence="6 14" id="KW-0479">Metal-binding</keyword>
<keyword evidence="7 14" id="KW-0547">Nucleotide-binding</keyword>
<dbReference type="SUPFAM" id="SSF56784">
    <property type="entry name" value="HAD-like"/>
    <property type="match status" value="1"/>
</dbReference>
<feature type="transmembrane region" description="Helical" evidence="14">
    <location>
        <begin position="273"/>
        <end position="295"/>
    </location>
</feature>
<dbReference type="InterPro" id="IPR018303">
    <property type="entry name" value="ATPase_P-typ_P_site"/>
</dbReference>
<evidence type="ECO:0000256" key="15">
    <source>
        <dbReference type="SAM" id="Coils"/>
    </source>
</evidence>
<reference evidence="17 18" key="1">
    <citation type="submission" date="2019-03" db="EMBL/GenBank/DDBJ databases">
        <title>Genomic Encyclopedia of Type Strains, Phase IV (KMG-IV): sequencing the most valuable type-strain genomes for metagenomic binning, comparative biology and taxonomic classification.</title>
        <authorList>
            <person name="Goeker M."/>
        </authorList>
    </citation>
    <scope>NUCLEOTIDE SEQUENCE [LARGE SCALE GENOMIC DNA]</scope>
    <source>
        <strain evidence="17 18">DSM 28697</strain>
    </source>
</reference>
<keyword evidence="14" id="KW-1003">Cell membrane</keyword>
<organism evidence="17 18">
    <name type="scientific">Aureibacillus halotolerans</name>
    <dbReference type="NCBI Taxonomy" id="1508390"/>
    <lineage>
        <taxon>Bacteria</taxon>
        <taxon>Bacillati</taxon>
        <taxon>Bacillota</taxon>
        <taxon>Bacilli</taxon>
        <taxon>Bacillales</taxon>
        <taxon>Bacillaceae</taxon>
        <taxon>Aureibacillus</taxon>
    </lineage>
</organism>
<evidence type="ECO:0000256" key="12">
    <source>
        <dbReference type="ARBA" id="ARBA00023065"/>
    </source>
</evidence>
<name>A0A4R6U8C6_9BACI</name>
<dbReference type="GO" id="GO:0019829">
    <property type="term" value="F:ATPase-coupled monoatomic cation transmembrane transporter activity"/>
    <property type="evidence" value="ECO:0007669"/>
    <property type="project" value="InterPro"/>
</dbReference>
<dbReference type="Gene3D" id="3.40.50.1000">
    <property type="entry name" value="HAD superfamily/HAD-like"/>
    <property type="match status" value="1"/>
</dbReference>
<dbReference type="InterPro" id="IPR008250">
    <property type="entry name" value="ATPase_P-typ_transduc_dom_A_sf"/>
</dbReference>
<dbReference type="InterPro" id="IPR023214">
    <property type="entry name" value="HAD_sf"/>
</dbReference>
<dbReference type="PANTHER" id="PTHR43079:SF1">
    <property type="entry name" value="CADMIUM_ZINC-TRANSPORTING ATPASE HMA1, CHLOROPLASTIC-RELATED"/>
    <property type="match status" value="1"/>
</dbReference>
<dbReference type="NCBIfam" id="TIGR01525">
    <property type="entry name" value="ATPase-IB_hvy"/>
    <property type="match status" value="1"/>
</dbReference>
<keyword evidence="11 14" id="KW-1133">Transmembrane helix</keyword>
<accession>A0A4R6U8C6</accession>
<dbReference type="InterPro" id="IPR051949">
    <property type="entry name" value="Cation_Transport_ATPase"/>
</dbReference>
<dbReference type="GO" id="GO:0005886">
    <property type="term" value="C:plasma membrane"/>
    <property type="evidence" value="ECO:0007669"/>
    <property type="project" value="UniProtKB-SubCell"/>
</dbReference>
<keyword evidence="18" id="KW-1185">Reference proteome</keyword>
<feature type="transmembrane region" description="Helical" evidence="14">
    <location>
        <begin position="96"/>
        <end position="112"/>
    </location>
</feature>
<keyword evidence="3" id="KW-0813">Transport</keyword>
<dbReference type="GO" id="GO:0016887">
    <property type="term" value="F:ATP hydrolysis activity"/>
    <property type="evidence" value="ECO:0007669"/>
    <property type="project" value="InterPro"/>
</dbReference>
<dbReference type="InterPro" id="IPR001757">
    <property type="entry name" value="P_typ_ATPase"/>
</dbReference>
<keyword evidence="12" id="KW-0406">Ion transport</keyword>
<evidence type="ECO:0000256" key="9">
    <source>
        <dbReference type="ARBA" id="ARBA00022842"/>
    </source>
</evidence>
<dbReference type="RefSeq" id="WP_133578640.1">
    <property type="nucleotide sequence ID" value="NZ_SNYJ01000001.1"/>
</dbReference>
<dbReference type="InterPro" id="IPR044492">
    <property type="entry name" value="P_typ_ATPase_HD_dom"/>
</dbReference>
<evidence type="ECO:0000256" key="2">
    <source>
        <dbReference type="ARBA" id="ARBA00006024"/>
    </source>
</evidence>
<dbReference type="SFLD" id="SFLDF00027">
    <property type="entry name" value="p-type_atpase"/>
    <property type="match status" value="1"/>
</dbReference>
<dbReference type="InterPro" id="IPR027256">
    <property type="entry name" value="P-typ_ATPase_IB"/>
</dbReference>
<evidence type="ECO:0000313" key="18">
    <source>
        <dbReference type="Proteomes" id="UP000295632"/>
    </source>
</evidence>
<evidence type="ECO:0000256" key="5">
    <source>
        <dbReference type="ARBA" id="ARBA00022692"/>
    </source>
</evidence>
<dbReference type="InterPro" id="IPR036412">
    <property type="entry name" value="HAD-like_sf"/>
</dbReference>
<evidence type="ECO:0000256" key="14">
    <source>
        <dbReference type="RuleBase" id="RU362081"/>
    </source>
</evidence>
<gene>
    <name evidence="17" type="ORF">EV213_101237</name>
</gene>
<keyword evidence="4" id="KW-0597">Phosphoprotein</keyword>
<keyword evidence="13 14" id="KW-0472">Membrane</keyword>
<evidence type="ECO:0000256" key="1">
    <source>
        <dbReference type="ARBA" id="ARBA00004651"/>
    </source>
</evidence>
<feature type="domain" description="P-type ATPase A" evidence="16">
    <location>
        <begin position="127"/>
        <end position="225"/>
    </location>
</feature>
<proteinExistence type="inferred from homology"/>
<evidence type="ECO:0000256" key="7">
    <source>
        <dbReference type="ARBA" id="ARBA00022741"/>
    </source>
</evidence>
<evidence type="ECO:0000256" key="10">
    <source>
        <dbReference type="ARBA" id="ARBA00022967"/>
    </source>
</evidence>
<evidence type="ECO:0000256" key="6">
    <source>
        <dbReference type="ARBA" id="ARBA00022723"/>
    </source>
</evidence>
<feature type="transmembrane region" description="Helical" evidence="14">
    <location>
        <begin position="245"/>
        <end position="267"/>
    </location>
</feature>
<dbReference type="FunFam" id="2.70.150.10:FF:000002">
    <property type="entry name" value="Copper-transporting ATPase 1, putative"/>
    <property type="match status" value="1"/>
</dbReference>
<dbReference type="SFLD" id="SFLDG00002">
    <property type="entry name" value="C1.7:_P-type_atpase_like"/>
    <property type="match status" value="1"/>
</dbReference>
<dbReference type="Gene3D" id="2.70.150.10">
    <property type="entry name" value="Calcium-transporting ATPase, cytoplasmic transduction domain A"/>
    <property type="match status" value="1"/>
</dbReference>
<keyword evidence="15" id="KW-0175">Coiled coil</keyword>
<dbReference type="Gene3D" id="3.40.1110.10">
    <property type="entry name" value="Calcium-transporting ATPase, cytoplasmic domain N"/>
    <property type="match status" value="1"/>
</dbReference>
<dbReference type="SUPFAM" id="SSF81653">
    <property type="entry name" value="Calcium ATPase, transduction domain A"/>
    <property type="match status" value="1"/>
</dbReference>
<evidence type="ECO:0000256" key="11">
    <source>
        <dbReference type="ARBA" id="ARBA00022989"/>
    </source>
</evidence>
<dbReference type="SFLD" id="SFLDS00003">
    <property type="entry name" value="Haloacid_Dehalogenase"/>
    <property type="match status" value="1"/>
</dbReference>
<comment type="similarity">
    <text evidence="2 14">Belongs to the cation transport ATPase (P-type) (TC 3.A.3) family. Type IB subfamily.</text>
</comment>
<dbReference type="EMBL" id="SNYJ01000001">
    <property type="protein sequence ID" value="TDQ42808.1"/>
    <property type="molecule type" value="Genomic_DNA"/>
</dbReference>
<evidence type="ECO:0000256" key="8">
    <source>
        <dbReference type="ARBA" id="ARBA00022840"/>
    </source>
</evidence>
<evidence type="ECO:0000256" key="13">
    <source>
        <dbReference type="ARBA" id="ARBA00023136"/>
    </source>
</evidence>
<dbReference type="Pfam" id="PF00702">
    <property type="entry name" value="Hydrolase"/>
    <property type="match status" value="1"/>
</dbReference>
<evidence type="ECO:0000259" key="16">
    <source>
        <dbReference type="Pfam" id="PF00122"/>
    </source>
</evidence>
<feature type="transmembrane region" description="Helical" evidence="14">
    <location>
        <begin position="21"/>
        <end position="39"/>
    </location>
</feature>
<dbReference type="InterPro" id="IPR059000">
    <property type="entry name" value="ATPase_P-type_domA"/>
</dbReference>
<dbReference type="NCBIfam" id="TIGR01494">
    <property type="entry name" value="ATPase_P-type"/>
    <property type="match status" value="1"/>
</dbReference>
<evidence type="ECO:0000256" key="3">
    <source>
        <dbReference type="ARBA" id="ARBA00022448"/>
    </source>
</evidence>
<keyword evidence="8 14" id="KW-0067">ATP-binding</keyword>
<dbReference type="Pfam" id="PF00122">
    <property type="entry name" value="E1-E2_ATPase"/>
    <property type="match status" value="1"/>
</dbReference>
<evidence type="ECO:0000313" key="17">
    <source>
        <dbReference type="EMBL" id="TDQ42808.1"/>
    </source>
</evidence>
<comment type="subcellular location">
    <subcellularLocation>
        <location evidence="1">Cell membrane</location>
        <topology evidence="1">Multi-pass membrane protein</topology>
    </subcellularLocation>
</comment>
<feature type="transmembrane region" description="Helical" evidence="14">
    <location>
        <begin position="581"/>
        <end position="598"/>
    </location>
</feature>
<dbReference type="SUPFAM" id="SSF81665">
    <property type="entry name" value="Calcium ATPase, transmembrane domain M"/>
    <property type="match status" value="1"/>
</dbReference>
<dbReference type="GO" id="GO:0005524">
    <property type="term" value="F:ATP binding"/>
    <property type="evidence" value="ECO:0007669"/>
    <property type="project" value="UniProtKB-UniRule"/>
</dbReference>
<evidence type="ECO:0000256" key="4">
    <source>
        <dbReference type="ARBA" id="ARBA00022553"/>
    </source>
</evidence>
<dbReference type="AlphaFoldDB" id="A0A4R6U8C6"/>
<feature type="coiled-coil region" evidence="15">
    <location>
        <begin position="553"/>
        <end position="580"/>
    </location>
</feature>
<dbReference type="InterPro" id="IPR023298">
    <property type="entry name" value="ATPase_P-typ_TM_dom_sf"/>
</dbReference>
<keyword evidence="10" id="KW-1278">Translocase</keyword>
<dbReference type="GO" id="GO:0046872">
    <property type="term" value="F:metal ion binding"/>
    <property type="evidence" value="ECO:0007669"/>
    <property type="project" value="UniProtKB-KW"/>
</dbReference>
<keyword evidence="5 14" id="KW-0812">Transmembrane</keyword>
<dbReference type="Proteomes" id="UP000295632">
    <property type="component" value="Unassembled WGS sequence"/>
</dbReference>